<accession>A0ABM9PN30</accession>
<keyword evidence="1 2" id="KW-0732">Signal</keyword>
<organism evidence="4 5">
    <name type="scientific">Tenacibaculum vairaonense</name>
    <dbReference type="NCBI Taxonomy" id="3137860"/>
    <lineage>
        <taxon>Bacteria</taxon>
        <taxon>Pseudomonadati</taxon>
        <taxon>Bacteroidota</taxon>
        <taxon>Flavobacteriia</taxon>
        <taxon>Flavobacteriales</taxon>
        <taxon>Flavobacteriaceae</taxon>
        <taxon>Tenacibaculum</taxon>
    </lineage>
</organism>
<sequence length="671" mass="76141">MINFKKTLLLGICIITNTFFLSAQSLDGLTRYELLQRYAPVFHHEVKQGDLYDGQDLIVGVDHDFNWGTFDDDDDVWASNSHWPRTTLAMSLEQARKSPNHDISPIVYASFQELKDFYLCKYAVYHTYNELIGAAGDHLNDMEVVEVLIDKGGTVKGVLTTIHSTSGWATPWAGDDDMDIFDTYAKETYKLYLWDGTHPIVWIKGNSDRFFDLNKKDYGHAIFPLNDWNNLNAPGISYYPKKNLKAPQAALRIGRFTSNWYYNSEASYQLAPLEELLIKGQMGTEIDKMYQIGQSMGTWSGRFWGNGWFNSPNVGGISDPDDIRYRYNDSYGGADMDPTTIYDVRNRVGVFNSDFTTESYQNLGKEITDISSFHRKQYANIIGSGCFNKNGGDDVLFFKKLNKAILKKGAKISAKVKRVGKLHLTKNWFSNPFKVNYINATGPTGGIMLRASNNPKANFIYIGIAPEKNKLVFITRNNGNLKVAYDNTNTRSWLYDYPLFIQVGENGKISAGIEKDIKWEVSIKDFGFDKDTFAALVTQSDVDSQENYYWTNAEYSDINYTVTSSKTSKKNEGNKEVSVLKKEKLNLSLGHSFKLYPNPTTDKVLLKWQAIKEVNKASIVVYDMVGSKVKEKKIQIQKGKNSKELKISGFKPGLYTIKIKGQMLQGKLLIE</sequence>
<evidence type="ECO:0000313" key="4">
    <source>
        <dbReference type="EMBL" id="CAL2107126.1"/>
    </source>
</evidence>
<name>A0ABM9PN30_9FLAO</name>
<dbReference type="RefSeq" id="WP_348738782.1">
    <property type="nucleotide sequence ID" value="NZ_CAXJRC010000023.1"/>
</dbReference>
<evidence type="ECO:0000256" key="1">
    <source>
        <dbReference type="ARBA" id="ARBA00022729"/>
    </source>
</evidence>
<dbReference type="EMBL" id="CAXJRC010000023">
    <property type="protein sequence ID" value="CAL2107126.1"/>
    <property type="molecule type" value="Genomic_DNA"/>
</dbReference>
<evidence type="ECO:0000259" key="3">
    <source>
        <dbReference type="Pfam" id="PF18962"/>
    </source>
</evidence>
<dbReference type="Proteomes" id="UP001497602">
    <property type="component" value="Unassembled WGS sequence"/>
</dbReference>
<proteinExistence type="predicted"/>
<comment type="caution">
    <text evidence="4">The sequence shown here is derived from an EMBL/GenBank/DDBJ whole genome shotgun (WGS) entry which is preliminary data.</text>
</comment>
<dbReference type="NCBIfam" id="TIGR04183">
    <property type="entry name" value="Por_Secre_tail"/>
    <property type="match status" value="1"/>
</dbReference>
<dbReference type="InterPro" id="IPR026444">
    <property type="entry name" value="Secre_tail"/>
</dbReference>
<feature type="signal peptide" evidence="2">
    <location>
        <begin position="1"/>
        <end position="23"/>
    </location>
</feature>
<keyword evidence="5" id="KW-1185">Reference proteome</keyword>
<gene>
    <name evidence="4" type="ORF">T190115A13A_300010</name>
</gene>
<feature type="chain" id="PRO_5046374836" description="Secretion system C-terminal sorting domain-containing protein" evidence="2">
    <location>
        <begin position="24"/>
        <end position="671"/>
    </location>
</feature>
<feature type="domain" description="Secretion system C-terminal sorting" evidence="3">
    <location>
        <begin position="595"/>
        <end position="663"/>
    </location>
</feature>
<evidence type="ECO:0000313" key="5">
    <source>
        <dbReference type="Proteomes" id="UP001497602"/>
    </source>
</evidence>
<protein>
    <recommendedName>
        <fullName evidence="3">Secretion system C-terminal sorting domain-containing protein</fullName>
    </recommendedName>
</protein>
<evidence type="ECO:0000256" key="2">
    <source>
        <dbReference type="SAM" id="SignalP"/>
    </source>
</evidence>
<dbReference type="Pfam" id="PF18962">
    <property type="entry name" value="Por_Secre_tail"/>
    <property type="match status" value="1"/>
</dbReference>
<reference evidence="4 5" key="1">
    <citation type="submission" date="2024-05" db="EMBL/GenBank/DDBJ databases">
        <authorList>
            <person name="Duchaud E."/>
        </authorList>
    </citation>
    <scope>NUCLEOTIDE SEQUENCE [LARGE SCALE GENOMIC DNA]</scope>
    <source>
        <strain evidence="4">Ena-SAMPLE-TAB-13-05-2024-13:56:06:370-140305</strain>
    </source>
</reference>